<keyword evidence="3" id="KW-1185">Reference proteome</keyword>
<dbReference type="AlphaFoldDB" id="A0AAV7VKX8"/>
<gene>
    <name evidence="2" type="ORF">NDU88_005187</name>
</gene>
<dbReference type="EMBL" id="JANPWB010000003">
    <property type="protein sequence ID" value="KAJ1201376.1"/>
    <property type="molecule type" value="Genomic_DNA"/>
</dbReference>
<evidence type="ECO:0000313" key="2">
    <source>
        <dbReference type="EMBL" id="KAJ1201376.1"/>
    </source>
</evidence>
<dbReference type="Proteomes" id="UP001066276">
    <property type="component" value="Chromosome 2_1"/>
</dbReference>
<reference evidence="2" key="1">
    <citation type="journal article" date="2022" name="bioRxiv">
        <title>Sequencing and chromosome-scale assembly of the giantPleurodeles waltlgenome.</title>
        <authorList>
            <person name="Brown T."/>
            <person name="Elewa A."/>
            <person name="Iarovenko S."/>
            <person name="Subramanian E."/>
            <person name="Araus A.J."/>
            <person name="Petzold A."/>
            <person name="Susuki M."/>
            <person name="Suzuki K.-i.T."/>
            <person name="Hayashi T."/>
            <person name="Toyoda A."/>
            <person name="Oliveira C."/>
            <person name="Osipova E."/>
            <person name="Leigh N.D."/>
            <person name="Simon A."/>
            <person name="Yun M.H."/>
        </authorList>
    </citation>
    <scope>NUCLEOTIDE SEQUENCE</scope>
    <source>
        <strain evidence="2">20211129_DDA</strain>
        <tissue evidence="2">Liver</tissue>
    </source>
</reference>
<protein>
    <submittedName>
        <fullName evidence="2">Uncharacterized protein</fullName>
    </submittedName>
</protein>
<sequence>MLPVPASSRIQFQNRVTLWRGGERVGWSRTASLGRSLLSAHQAPHSPTAPAHLSEGRAAAAPRALTDSAARRATGLQLFSRPGPASFFFSLPLGEGVRWGASGSFYAAVISAAPPPLLTACSSGCHGAGRQASPLFPDPFPPYRSPCSLPAPQAQLPRLHEAAILPCGSASATRPLVRSEPARSLLACIKLQGVHRMPRIFPGDRRGQGVRMFMRRSEAAGSAALRVLLHRPQATPPP</sequence>
<evidence type="ECO:0000313" key="3">
    <source>
        <dbReference type="Proteomes" id="UP001066276"/>
    </source>
</evidence>
<accession>A0AAV7VKX8</accession>
<evidence type="ECO:0000256" key="1">
    <source>
        <dbReference type="SAM" id="MobiDB-lite"/>
    </source>
</evidence>
<organism evidence="2 3">
    <name type="scientific">Pleurodeles waltl</name>
    <name type="common">Iberian ribbed newt</name>
    <dbReference type="NCBI Taxonomy" id="8319"/>
    <lineage>
        <taxon>Eukaryota</taxon>
        <taxon>Metazoa</taxon>
        <taxon>Chordata</taxon>
        <taxon>Craniata</taxon>
        <taxon>Vertebrata</taxon>
        <taxon>Euteleostomi</taxon>
        <taxon>Amphibia</taxon>
        <taxon>Batrachia</taxon>
        <taxon>Caudata</taxon>
        <taxon>Salamandroidea</taxon>
        <taxon>Salamandridae</taxon>
        <taxon>Pleurodelinae</taxon>
        <taxon>Pleurodeles</taxon>
    </lineage>
</organism>
<comment type="caution">
    <text evidence="2">The sequence shown here is derived from an EMBL/GenBank/DDBJ whole genome shotgun (WGS) entry which is preliminary data.</text>
</comment>
<proteinExistence type="predicted"/>
<feature type="region of interest" description="Disordered" evidence="1">
    <location>
        <begin position="39"/>
        <end position="58"/>
    </location>
</feature>
<name>A0AAV7VKX8_PLEWA</name>